<dbReference type="EMBL" id="CM004393">
    <property type="protein sequence ID" value="KAG8650498.1"/>
    <property type="molecule type" value="Genomic_DNA"/>
</dbReference>
<keyword evidence="2" id="KW-1185">Reference proteome</keyword>
<evidence type="ECO:0000313" key="2">
    <source>
        <dbReference type="Proteomes" id="UP000091857"/>
    </source>
</evidence>
<comment type="caution">
    <text evidence="1">The sequence shown here is derived from an EMBL/GenBank/DDBJ whole genome shotgun (WGS) entry which is preliminary data.</text>
</comment>
<organism evidence="1 2">
    <name type="scientific">Manihot esculenta</name>
    <name type="common">Cassava</name>
    <name type="synonym">Jatropha manihot</name>
    <dbReference type="NCBI Taxonomy" id="3983"/>
    <lineage>
        <taxon>Eukaryota</taxon>
        <taxon>Viridiplantae</taxon>
        <taxon>Streptophyta</taxon>
        <taxon>Embryophyta</taxon>
        <taxon>Tracheophyta</taxon>
        <taxon>Spermatophyta</taxon>
        <taxon>Magnoliopsida</taxon>
        <taxon>eudicotyledons</taxon>
        <taxon>Gunneridae</taxon>
        <taxon>Pentapetalae</taxon>
        <taxon>rosids</taxon>
        <taxon>fabids</taxon>
        <taxon>Malpighiales</taxon>
        <taxon>Euphorbiaceae</taxon>
        <taxon>Crotonoideae</taxon>
        <taxon>Manihoteae</taxon>
        <taxon>Manihot</taxon>
    </lineage>
</organism>
<evidence type="ECO:0000313" key="1">
    <source>
        <dbReference type="EMBL" id="KAG8650498.1"/>
    </source>
</evidence>
<proteinExistence type="predicted"/>
<sequence length="180" mass="21155">MRKRKKAHESKEHFEFDLQYNIHIHTYMIHQQNDEEHTANNLWRENHEQQFGHRINPFSLHSKHLLGTPSSSSNTFLLPLQFPHGINLTSPHASQTNPGCLLRNPSRTLANSPVSNICLITSAPPTRFPLINTCGKLTVFPPNTLCNSFQRRSGRRRRRRRGRRRSEKRRRRRRGRGRGR</sequence>
<reference evidence="2" key="1">
    <citation type="journal article" date="2016" name="Nat. Biotechnol.">
        <title>Sequencing wild and cultivated cassava and related species reveals extensive interspecific hybridization and genetic diversity.</title>
        <authorList>
            <person name="Bredeson J.V."/>
            <person name="Lyons J.B."/>
            <person name="Prochnik S.E."/>
            <person name="Wu G.A."/>
            <person name="Ha C.M."/>
            <person name="Edsinger-Gonzales E."/>
            <person name="Grimwood J."/>
            <person name="Schmutz J."/>
            <person name="Rabbi I.Y."/>
            <person name="Egesi C."/>
            <person name="Nauluvula P."/>
            <person name="Lebot V."/>
            <person name="Ndunguru J."/>
            <person name="Mkamilo G."/>
            <person name="Bart R.S."/>
            <person name="Setter T.L."/>
            <person name="Gleadow R.M."/>
            <person name="Kulakow P."/>
            <person name="Ferguson M.E."/>
            <person name="Rounsley S."/>
            <person name="Rokhsar D.S."/>
        </authorList>
    </citation>
    <scope>NUCLEOTIDE SEQUENCE [LARGE SCALE GENOMIC DNA]</scope>
    <source>
        <strain evidence="2">cv. AM560-2</strain>
    </source>
</reference>
<gene>
    <name evidence="1" type="ORF">MANES_07G047367v8</name>
</gene>
<protein>
    <submittedName>
        <fullName evidence="1">Uncharacterized protein</fullName>
    </submittedName>
</protein>
<name>A0ACB7HFA9_MANES</name>
<dbReference type="Proteomes" id="UP000091857">
    <property type="component" value="Chromosome 7"/>
</dbReference>
<accession>A0ACB7HFA9</accession>